<evidence type="ECO:0000256" key="4">
    <source>
        <dbReference type="ARBA" id="ARBA00023027"/>
    </source>
</evidence>
<comment type="cofactor">
    <cofactor evidence="1">
        <name>NAD(+)</name>
        <dbReference type="ChEBI" id="CHEBI:57540"/>
    </cofactor>
</comment>
<sequence length="482" mass="53670">MASTQTKTNMENTRRNFLKKAGLSGLGLVAASPFAAYATTPEELASIGEQAARTPPQVFNMSGYAAPKLDVVRIGIVGIGNRGMGAVERMNKIEGVAIKALCDLRPERVNLAQKLVEAGGHRPQTYSGSPEAWKKLCERTDLDLIYILTPWALHTPIAVFSMNHGKHVCVEVPAAKTLEECWQLVETSERTRKHCMMTENCCYDFTELLTLNMARQGFFGDIVHCEGAYIHNLQELIFSKEHFYQMWELTEMYKRTGNLYPTHGLGPICQVLDINRGDQMDYLVSMSSNDFVLGNMARSLAASDDFYKPYAGKPYNGNMNTSTIRTKKGKTILVQFDVSSPRPYSRIQLVSGTKGVALKYPEPARYSTGHEWMTEQEIKALEQKYMPPIVKKMGEIAKNVGGHGGMDFLMDWRTIDCLRNGLPLDQDVYDAALWSSIGPLSAWSVAHRSNSIDVPDFTGGSWQKNKPVDISMTRGGNTQAKV</sequence>
<dbReference type="GO" id="GO:0008456">
    <property type="term" value="F:alpha-N-acetylgalactosaminidase activity"/>
    <property type="evidence" value="ECO:0007669"/>
    <property type="project" value="UniProtKB-EC"/>
</dbReference>
<dbReference type="PANTHER" id="PTHR43818">
    <property type="entry name" value="BCDNA.GH03377"/>
    <property type="match status" value="1"/>
</dbReference>
<dbReference type="EMBL" id="CP001769">
    <property type="protein sequence ID" value="ADB36669.1"/>
    <property type="molecule type" value="Genomic_DNA"/>
</dbReference>
<dbReference type="eggNOG" id="COG0673">
    <property type="taxonomic scope" value="Bacteria"/>
</dbReference>
<dbReference type="InterPro" id="IPR019546">
    <property type="entry name" value="TAT_signal_bac_arc"/>
</dbReference>
<dbReference type="STRING" id="504472.Slin_0605"/>
<name>D2QG62_SPILD</name>
<dbReference type="NCBIfam" id="TIGR01409">
    <property type="entry name" value="TAT_signal_seq"/>
    <property type="match status" value="1"/>
</dbReference>
<dbReference type="CAZy" id="GH109">
    <property type="family name" value="Glycoside Hydrolase Family 109"/>
</dbReference>
<dbReference type="Pfam" id="PF01408">
    <property type="entry name" value="GFO_IDH_MocA"/>
    <property type="match status" value="1"/>
</dbReference>
<evidence type="ECO:0000256" key="5">
    <source>
        <dbReference type="ARBA" id="ARBA00023295"/>
    </source>
</evidence>
<dbReference type="PANTHER" id="PTHR43818:SF1">
    <property type="entry name" value="GLYCOSYL HYDROLASE FAMILY 109 PROTEIN"/>
    <property type="match status" value="1"/>
</dbReference>
<dbReference type="InterPro" id="IPR036291">
    <property type="entry name" value="NAD(P)-bd_dom_sf"/>
</dbReference>
<dbReference type="InterPro" id="IPR006311">
    <property type="entry name" value="TAT_signal"/>
</dbReference>
<keyword evidence="10" id="KW-1185">Reference proteome</keyword>
<dbReference type="EC" id="3.2.1.49" evidence="9"/>
<evidence type="ECO:0000259" key="7">
    <source>
        <dbReference type="Pfam" id="PF01408"/>
    </source>
</evidence>
<evidence type="ECO:0000256" key="1">
    <source>
        <dbReference type="ARBA" id="ARBA00001911"/>
    </source>
</evidence>
<dbReference type="GO" id="GO:0000166">
    <property type="term" value="F:nucleotide binding"/>
    <property type="evidence" value="ECO:0007669"/>
    <property type="project" value="InterPro"/>
</dbReference>
<gene>
    <name evidence="9" type="ordered locus">Slin_0605</name>
</gene>
<keyword evidence="5 9" id="KW-0326">Glycosidase</keyword>
<dbReference type="Proteomes" id="UP000002028">
    <property type="component" value="Chromosome"/>
</dbReference>
<accession>D2QG62</accession>
<organism evidence="9 10">
    <name type="scientific">Spirosoma linguale (strain ATCC 33905 / DSM 74 / LMG 10896 / Claus 1)</name>
    <dbReference type="NCBI Taxonomy" id="504472"/>
    <lineage>
        <taxon>Bacteria</taxon>
        <taxon>Pseudomonadati</taxon>
        <taxon>Bacteroidota</taxon>
        <taxon>Cytophagia</taxon>
        <taxon>Cytophagales</taxon>
        <taxon>Cytophagaceae</taxon>
        <taxon>Spirosoma</taxon>
    </lineage>
</organism>
<dbReference type="Pfam" id="PF21252">
    <property type="entry name" value="Glyco_hydro_109_C"/>
    <property type="match status" value="1"/>
</dbReference>
<proteinExistence type="inferred from homology"/>
<keyword evidence="6" id="KW-0732">Signal</keyword>
<dbReference type="AlphaFoldDB" id="D2QG62"/>
<reference evidence="9 10" key="1">
    <citation type="journal article" date="2010" name="Stand. Genomic Sci.">
        <title>Complete genome sequence of Spirosoma linguale type strain (1).</title>
        <authorList>
            <person name="Lail K."/>
            <person name="Sikorski J."/>
            <person name="Saunders E."/>
            <person name="Lapidus A."/>
            <person name="Glavina Del Rio T."/>
            <person name="Copeland A."/>
            <person name="Tice H."/>
            <person name="Cheng J.-F."/>
            <person name="Lucas S."/>
            <person name="Nolan M."/>
            <person name="Bruce D."/>
            <person name="Goodwin L."/>
            <person name="Pitluck S."/>
            <person name="Ivanova N."/>
            <person name="Mavromatis K."/>
            <person name="Ovchinnikova G."/>
            <person name="Pati A."/>
            <person name="Chen A."/>
            <person name="Palaniappan K."/>
            <person name="Land M."/>
            <person name="Hauser L."/>
            <person name="Chang Y.-J."/>
            <person name="Jeffries C.D."/>
            <person name="Chain P."/>
            <person name="Brettin T."/>
            <person name="Detter J.C."/>
            <person name="Schuetze A."/>
            <person name="Rohde M."/>
            <person name="Tindall B.J."/>
            <person name="Goeker M."/>
            <person name="Bristow J."/>
            <person name="Eisen J.A."/>
            <person name="Markowitz V."/>
            <person name="Hugenholtz P."/>
            <person name="Kyrpides N.C."/>
            <person name="Klenk H.-P."/>
            <person name="Chen F."/>
        </authorList>
    </citation>
    <scope>NUCLEOTIDE SEQUENCE [LARGE SCALE GENOMIC DNA]</scope>
    <source>
        <strain evidence="10">ATCC 33905 / DSM 74 / LMG 10896 / Claus 1</strain>
    </source>
</reference>
<evidence type="ECO:0000313" key="10">
    <source>
        <dbReference type="Proteomes" id="UP000002028"/>
    </source>
</evidence>
<dbReference type="InterPro" id="IPR050463">
    <property type="entry name" value="Gfo/Idh/MocA_oxidrdct_glycsds"/>
</dbReference>
<keyword evidence="3 9" id="KW-0378">Hydrolase</keyword>
<dbReference type="Gene3D" id="3.40.50.720">
    <property type="entry name" value="NAD(P)-binding Rossmann-like Domain"/>
    <property type="match status" value="1"/>
</dbReference>
<evidence type="ECO:0000256" key="6">
    <source>
        <dbReference type="SAM" id="SignalP"/>
    </source>
</evidence>
<comment type="similarity">
    <text evidence="2">Belongs to the Gfo/Idh/MocA family. Glycosyl hydrolase 109 subfamily.</text>
</comment>
<feature type="signal peptide" evidence="6">
    <location>
        <begin position="1"/>
        <end position="38"/>
    </location>
</feature>
<dbReference type="InterPro" id="IPR000683">
    <property type="entry name" value="Gfo/Idh/MocA-like_OxRdtase_N"/>
</dbReference>
<dbReference type="HOGENOM" id="CLU_046965_0_0_10"/>
<dbReference type="Gene3D" id="3.30.360.10">
    <property type="entry name" value="Dihydrodipicolinate Reductase, domain 2"/>
    <property type="match status" value="1"/>
</dbReference>
<feature type="domain" description="Gfo/Idh/MocA-like oxidoreductase N-terminal" evidence="7">
    <location>
        <begin position="72"/>
        <end position="197"/>
    </location>
</feature>
<dbReference type="SUPFAM" id="SSF51735">
    <property type="entry name" value="NAD(P)-binding Rossmann-fold domains"/>
    <property type="match status" value="1"/>
</dbReference>
<evidence type="ECO:0000259" key="8">
    <source>
        <dbReference type="Pfam" id="PF21252"/>
    </source>
</evidence>
<feature type="domain" description="Glycosyl hydrolase 109 C-terminal" evidence="8">
    <location>
        <begin position="208"/>
        <end position="362"/>
    </location>
</feature>
<dbReference type="InterPro" id="IPR049303">
    <property type="entry name" value="Glyco_hydro_109_C"/>
</dbReference>
<dbReference type="PROSITE" id="PS51318">
    <property type="entry name" value="TAT"/>
    <property type="match status" value="1"/>
</dbReference>
<evidence type="ECO:0000256" key="2">
    <source>
        <dbReference type="ARBA" id="ARBA00009329"/>
    </source>
</evidence>
<dbReference type="KEGG" id="sli:Slin_0605"/>
<evidence type="ECO:0000256" key="3">
    <source>
        <dbReference type="ARBA" id="ARBA00022801"/>
    </source>
</evidence>
<feature type="chain" id="PRO_5003033723" evidence="6">
    <location>
        <begin position="39"/>
        <end position="482"/>
    </location>
</feature>
<keyword evidence="4" id="KW-0520">NAD</keyword>
<evidence type="ECO:0000313" key="9">
    <source>
        <dbReference type="EMBL" id="ADB36669.1"/>
    </source>
</evidence>
<protein>
    <submittedName>
        <fullName evidence="9">Alpha-N-acetylgalactosaminidase</fullName>
        <ecNumber evidence="9">3.2.1.49</ecNumber>
    </submittedName>
</protein>